<organism evidence="2">
    <name type="scientific">Arundo donax</name>
    <name type="common">Giant reed</name>
    <name type="synonym">Donax arundinaceus</name>
    <dbReference type="NCBI Taxonomy" id="35708"/>
    <lineage>
        <taxon>Eukaryota</taxon>
        <taxon>Viridiplantae</taxon>
        <taxon>Streptophyta</taxon>
        <taxon>Embryophyta</taxon>
        <taxon>Tracheophyta</taxon>
        <taxon>Spermatophyta</taxon>
        <taxon>Magnoliopsida</taxon>
        <taxon>Liliopsida</taxon>
        <taxon>Poales</taxon>
        <taxon>Poaceae</taxon>
        <taxon>PACMAD clade</taxon>
        <taxon>Arundinoideae</taxon>
        <taxon>Arundineae</taxon>
        <taxon>Arundo</taxon>
    </lineage>
</organism>
<feature type="region of interest" description="Disordered" evidence="1">
    <location>
        <begin position="1"/>
        <end position="21"/>
    </location>
</feature>
<name>A0A0A9G3T6_ARUDO</name>
<reference evidence="2" key="2">
    <citation type="journal article" date="2015" name="Data Brief">
        <title>Shoot transcriptome of the giant reed, Arundo donax.</title>
        <authorList>
            <person name="Barrero R.A."/>
            <person name="Guerrero F.D."/>
            <person name="Moolhuijzen P."/>
            <person name="Goolsby J.A."/>
            <person name="Tidwell J."/>
            <person name="Bellgard S.E."/>
            <person name="Bellgard M.I."/>
        </authorList>
    </citation>
    <scope>NUCLEOTIDE SEQUENCE</scope>
    <source>
        <tissue evidence="2">Shoot tissue taken approximately 20 cm above the soil surface</tissue>
    </source>
</reference>
<sequence>MSLTFPSSFDRNESTFSSKSTKLSKLSIWFEDDASPLVPSVPQIIELFCIMLTLLATGTPPPGV</sequence>
<evidence type="ECO:0000313" key="2">
    <source>
        <dbReference type="EMBL" id="JAE15323.1"/>
    </source>
</evidence>
<reference evidence="2" key="1">
    <citation type="submission" date="2014-09" db="EMBL/GenBank/DDBJ databases">
        <authorList>
            <person name="Magalhaes I.L.F."/>
            <person name="Oliveira U."/>
            <person name="Santos F.R."/>
            <person name="Vidigal T.H.D.A."/>
            <person name="Brescovit A.D."/>
            <person name="Santos A.J."/>
        </authorList>
    </citation>
    <scope>NUCLEOTIDE SEQUENCE</scope>
    <source>
        <tissue evidence="2">Shoot tissue taken approximately 20 cm above the soil surface</tissue>
    </source>
</reference>
<evidence type="ECO:0000256" key="1">
    <source>
        <dbReference type="SAM" id="MobiDB-lite"/>
    </source>
</evidence>
<accession>A0A0A9G3T6</accession>
<protein>
    <submittedName>
        <fullName evidence="2">Uncharacterized protein</fullName>
    </submittedName>
</protein>
<dbReference type="EMBL" id="GBRH01182573">
    <property type="protein sequence ID" value="JAE15323.1"/>
    <property type="molecule type" value="Transcribed_RNA"/>
</dbReference>
<proteinExistence type="predicted"/>
<dbReference type="AlphaFoldDB" id="A0A0A9G3T6"/>